<keyword evidence="3" id="KW-0812">Transmembrane</keyword>
<gene>
    <name evidence="5" type="ORF">JOD45_000327</name>
</gene>
<dbReference type="Gene3D" id="1.10.10.1320">
    <property type="entry name" value="Anti-sigma factor, zinc-finger domain"/>
    <property type="match status" value="1"/>
</dbReference>
<proteinExistence type="inferred from homology"/>
<keyword evidence="6" id="KW-1185">Reference proteome</keyword>
<comment type="caution">
    <text evidence="5">The sequence shown here is derived from an EMBL/GenBank/DDBJ whole genome shotgun (WGS) entry which is preliminary data.</text>
</comment>
<evidence type="ECO:0000313" key="5">
    <source>
        <dbReference type="EMBL" id="MBM7644136.1"/>
    </source>
</evidence>
<feature type="domain" description="Putative zinc-finger" evidence="4">
    <location>
        <begin position="7"/>
        <end position="36"/>
    </location>
</feature>
<evidence type="ECO:0000256" key="1">
    <source>
        <dbReference type="ARBA" id="ARBA00024353"/>
    </source>
</evidence>
<dbReference type="Pfam" id="PF13490">
    <property type="entry name" value="zf-HC2"/>
    <property type="match status" value="1"/>
</dbReference>
<feature type="transmembrane region" description="Helical" evidence="3">
    <location>
        <begin position="86"/>
        <end position="107"/>
    </location>
</feature>
<name>A0ABS2PW89_9BACL</name>
<accession>A0ABS2PW89</accession>
<evidence type="ECO:0000259" key="4">
    <source>
        <dbReference type="Pfam" id="PF13490"/>
    </source>
</evidence>
<comment type="similarity">
    <text evidence="1">Belongs to the zinc-associated anti-sigma factor (ZAS) superfamily. Anti-sigma-W factor family.</text>
</comment>
<keyword evidence="3" id="KW-1133">Transmembrane helix</keyword>
<sequence length="168" mass="19163">MHEYMGELLSPYIDDELNGEERRLVEDHIKTCKQCQEEVEELRFLKAQMQSFYQGIDIPDISFEEAVIRKIQTIEQEQQEVFSWKFWAALAVGMCVIISVLLTLSPFLYACIRVLYTLFNVGARIAHAVMIIALDMPYLTGALIITTLILIIISGWSVSRLLGTKTTG</sequence>
<dbReference type="RefSeq" id="WP_205002092.1">
    <property type="nucleotide sequence ID" value="NZ_JAFBER010000001.1"/>
</dbReference>
<reference evidence="5 6" key="1">
    <citation type="submission" date="2021-01" db="EMBL/GenBank/DDBJ databases">
        <title>Genomic Encyclopedia of Type Strains, Phase IV (KMG-IV): sequencing the most valuable type-strain genomes for metagenomic binning, comparative biology and taxonomic classification.</title>
        <authorList>
            <person name="Goeker M."/>
        </authorList>
    </citation>
    <scope>NUCLEOTIDE SEQUENCE [LARGE SCALE GENOMIC DNA]</scope>
    <source>
        <strain evidence="5 6">DSM 28236</strain>
    </source>
</reference>
<evidence type="ECO:0000256" key="3">
    <source>
        <dbReference type="SAM" id="Phobius"/>
    </source>
</evidence>
<feature type="transmembrane region" description="Helical" evidence="3">
    <location>
        <begin position="138"/>
        <end position="158"/>
    </location>
</feature>
<dbReference type="InterPro" id="IPR027383">
    <property type="entry name" value="Znf_put"/>
</dbReference>
<organism evidence="5 6">
    <name type="scientific">Scopulibacillus daqui</name>
    <dbReference type="NCBI Taxonomy" id="1469162"/>
    <lineage>
        <taxon>Bacteria</taxon>
        <taxon>Bacillati</taxon>
        <taxon>Bacillota</taxon>
        <taxon>Bacilli</taxon>
        <taxon>Bacillales</taxon>
        <taxon>Sporolactobacillaceae</taxon>
        <taxon>Scopulibacillus</taxon>
    </lineage>
</organism>
<feature type="transmembrane region" description="Helical" evidence="3">
    <location>
        <begin position="114"/>
        <end position="132"/>
    </location>
</feature>
<keyword evidence="3" id="KW-0472">Membrane</keyword>
<dbReference type="EMBL" id="JAFBER010000001">
    <property type="protein sequence ID" value="MBM7644136.1"/>
    <property type="molecule type" value="Genomic_DNA"/>
</dbReference>
<evidence type="ECO:0000256" key="2">
    <source>
        <dbReference type="ARBA" id="ARBA00024438"/>
    </source>
</evidence>
<dbReference type="InterPro" id="IPR041916">
    <property type="entry name" value="Anti_sigma_zinc_sf"/>
</dbReference>
<evidence type="ECO:0000313" key="6">
    <source>
        <dbReference type="Proteomes" id="UP000808914"/>
    </source>
</evidence>
<dbReference type="Proteomes" id="UP000808914">
    <property type="component" value="Unassembled WGS sequence"/>
</dbReference>
<protein>
    <recommendedName>
        <fullName evidence="2">Anti-sigma-W factor RsiW</fullName>
    </recommendedName>
</protein>